<dbReference type="NCBIfam" id="TIGR01443">
    <property type="entry name" value="intein_Cterm"/>
    <property type="match status" value="1"/>
</dbReference>
<dbReference type="Proteomes" id="UP000632222">
    <property type="component" value="Unassembled WGS sequence"/>
</dbReference>
<protein>
    <recommendedName>
        <fullName evidence="4">Intein C-terminal splicing domain-containing protein</fullName>
    </recommendedName>
</protein>
<organism evidence="2 3">
    <name type="scientific">Deinococcus roseus</name>
    <dbReference type="NCBI Taxonomy" id="392414"/>
    <lineage>
        <taxon>Bacteria</taxon>
        <taxon>Thermotogati</taxon>
        <taxon>Deinococcota</taxon>
        <taxon>Deinococci</taxon>
        <taxon>Deinococcales</taxon>
        <taxon>Deinococcaceae</taxon>
        <taxon>Deinococcus</taxon>
    </lineage>
</organism>
<dbReference type="Pfam" id="PF07591">
    <property type="entry name" value="PT-HINT"/>
    <property type="match status" value="1"/>
</dbReference>
<sequence length="229" mass="25391">MTSQFGRSNYVTERSDSEPRPKPEGHPDLSDKWVGAGHLKVGDKLKQADGTLGEVRYVNTIQEARTMYNLEVEEAHTFFVGTQGWLVHNCGPEDAADFILEQAAKDGVDLNDIASVTAVFDTKTGKWYYGIPKELWSSKQHPKIKGLINDSAAKTKQKLPYQCGNCSEFGALNNAMNGANPARKINLQDYQMYTFQPGELASGNIVPKPACPYCQKLEPKVGSMYPKKK</sequence>
<keyword evidence="3" id="KW-1185">Reference proteome</keyword>
<name>A0ABQ2DJY3_9DEIO</name>
<gene>
    <name evidence="2" type="ORF">GCM10008938_51550</name>
</gene>
<feature type="compositionally biased region" description="Basic and acidic residues" evidence="1">
    <location>
        <begin position="13"/>
        <end position="31"/>
    </location>
</feature>
<evidence type="ECO:0000313" key="3">
    <source>
        <dbReference type="Proteomes" id="UP000632222"/>
    </source>
</evidence>
<evidence type="ECO:0000256" key="1">
    <source>
        <dbReference type="SAM" id="MobiDB-lite"/>
    </source>
</evidence>
<dbReference type="InterPro" id="IPR030934">
    <property type="entry name" value="Intein_C"/>
</dbReference>
<feature type="compositionally biased region" description="Polar residues" evidence="1">
    <location>
        <begin position="1"/>
        <end position="12"/>
    </location>
</feature>
<dbReference type="InterPro" id="IPR036844">
    <property type="entry name" value="Hint_dom_sf"/>
</dbReference>
<dbReference type="PROSITE" id="PS50818">
    <property type="entry name" value="INTEIN_C_TER"/>
    <property type="match status" value="1"/>
</dbReference>
<accession>A0ABQ2DJY3</accession>
<dbReference type="Gene3D" id="2.170.16.10">
    <property type="entry name" value="Hedgehog/Intein (Hint) domain"/>
    <property type="match status" value="1"/>
</dbReference>
<dbReference type="EMBL" id="BMOD01000049">
    <property type="protein sequence ID" value="GGJ59141.1"/>
    <property type="molecule type" value="Genomic_DNA"/>
</dbReference>
<dbReference type="RefSeq" id="WP_189009296.1">
    <property type="nucleotide sequence ID" value="NZ_BMOD01000049.1"/>
</dbReference>
<evidence type="ECO:0008006" key="4">
    <source>
        <dbReference type="Google" id="ProtNLM"/>
    </source>
</evidence>
<feature type="region of interest" description="Disordered" evidence="1">
    <location>
        <begin position="1"/>
        <end position="33"/>
    </location>
</feature>
<comment type="caution">
    <text evidence="2">The sequence shown here is derived from an EMBL/GenBank/DDBJ whole genome shotgun (WGS) entry which is preliminary data.</text>
</comment>
<dbReference type="SUPFAM" id="SSF51294">
    <property type="entry name" value="Hedgehog/intein (Hint) domain"/>
    <property type="match status" value="1"/>
</dbReference>
<reference evidence="3" key="1">
    <citation type="journal article" date="2019" name="Int. J. Syst. Evol. Microbiol.">
        <title>The Global Catalogue of Microorganisms (GCM) 10K type strain sequencing project: providing services to taxonomists for standard genome sequencing and annotation.</title>
        <authorList>
            <consortium name="The Broad Institute Genomics Platform"/>
            <consortium name="The Broad Institute Genome Sequencing Center for Infectious Disease"/>
            <person name="Wu L."/>
            <person name="Ma J."/>
        </authorList>
    </citation>
    <scope>NUCLEOTIDE SEQUENCE [LARGE SCALE GENOMIC DNA]</scope>
    <source>
        <strain evidence="3">JCM 14370</strain>
    </source>
</reference>
<proteinExistence type="predicted"/>
<dbReference type="CDD" id="cd00081">
    <property type="entry name" value="Hint"/>
    <property type="match status" value="1"/>
</dbReference>
<evidence type="ECO:0000313" key="2">
    <source>
        <dbReference type="EMBL" id="GGJ59141.1"/>
    </source>
</evidence>